<protein>
    <submittedName>
        <fullName evidence="1">Uncharacterized protein</fullName>
    </submittedName>
</protein>
<accession>A0A0F9RNZ2</accession>
<organism evidence="1">
    <name type="scientific">marine sediment metagenome</name>
    <dbReference type="NCBI Taxonomy" id="412755"/>
    <lineage>
        <taxon>unclassified sequences</taxon>
        <taxon>metagenomes</taxon>
        <taxon>ecological metagenomes</taxon>
    </lineage>
</organism>
<dbReference type="EMBL" id="LAZR01003377">
    <property type="protein sequence ID" value="KKN18993.1"/>
    <property type="molecule type" value="Genomic_DNA"/>
</dbReference>
<dbReference type="AlphaFoldDB" id="A0A0F9RNZ2"/>
<comment type="caution">
    <text evidence="1">The sequence shown here is derived from an EMBL/GenBank/DDBJ whole genome shotgun (WGS) entry which is preliminary data.</text>
</comment>
<proteinExistence type="predicted"/>
<gene>
    <name evidence="1" type="ORF">LCGC14_0950420</name>
</gene>
<sequence length="77" mass="8929">MRDPNRINPILKLLGDIWRKHPDLRLCQMISNAADMCHPQPRCPDCHGSDLYYMEDEQIQEGLQKHLEQGGRDGNTD</sequence>
<name>A0A0F9RNZ2_9ZZZZ</name>
<evidence type="ECO:0000313" key="1">
    <source>
        <dbReference type="EMBL" id="KKN18993.1"/>
    </source>
</evidence>
<reference evidence="1" key="1">
    <citation type="journal article" date="2015" name="Nature">
        <title>Complex archaea that bridge the gap between prokaryotes and eukaryotes.</title>
        <authorList>
            <person name="Spang A."/>
            <person name="Saw J.H."/>
            <person name="Jorgensen S.L."/>
            <person name="Zaremba-Niedzwiedzka K."/>
            <person name="Martijn J."/>
            <person name="Lind A.E."/>
            <person name="van Eijk R."/>
            <person name="Schleper C."/>
            <person name="Guy L."/>
            <person name="Ettema T.J."/>
        </authorList>
    </citation>
    <scope>NUCLEOTIDE SEQUENCE</scope>
</reference>